<dbReference type="AlphaFoldDB" id="Q110X0"/>
<dbReference type="STRING" id="203124.Tery_2771"/>
<dbReference type="InterPro" id="IPR009022">
    <property type="entry name" value="EFG_III"/>
</dbReference>
<dbReference type="SUPFAM" id="SSF54211">
    <property type="entry name" value="Ribosomal protein S5 domain 2-like"/>
    <property type="match status" value="1"/>
</dbReference>
<dbReference type="InterPro" id="IPR035649">
    <property type="entry name" value="EFG_V"/>
</dbReference>
<dbReference type="Gene3D" id="3.30.230.10">
    <property type="match status" value="1"/>
</dbReference>
<keyword evidence="2" id="KW-0342">GTP-binding</keyword>
<dbReference type="HOGENOM" id="CLU_002794_4_2_3"/>
<dbReference type="CDD" id="cd16262">
    <property type="entry name" value="EFG_III"/>
    <property type="match status" value="1"/>
</dbReference>
<dbReference type="RefSeq" id="WP_011612315.1">
    <property type="nucleotide sequence ID" value="NC_008312.1"/>
</dbReference>
<dbReference type="InterPro" id="IPR053905">
    <property type="entry name" value="EF-G-like_DII"/>
</dbReference>
<dbReference type="InterPro" id="IPR027417">
    <property type="entry name" value="P-loop_NTPase"/>
</dbReference>
<dbReference type="PROSITE" id="PS51722">
    <property type="entry name" value="G_TR_2"/>
    <property type="match status" value="1"/>
</dbReference>
<dbReference type="GO" id="GO:0003746">
    <property type="term" value="F:translation elongation factor activity"/>
    <property type="evidence" value="ECO:0007669"/>
    <property type="project" value="InterPro"/>
</dbReference>
<dbReference type="Pfam" id="PF03764">
    <property type="entry name" value="EFG_IV"/>
    <property type="match status" value="1"/>
</dbReference>
<dbReference type="GO" id="GO:0005525">
    <property type="term" value="F:GTP binding"/>
    <property type="evidence" value="ECO:0007669"/>
    <property type="project" value="UniProtKB-KW"/>
</dbReference>
<sequence>MSEKVASNVRNIAIVGPYLSGKTTLLESLLSITKAISRKGSVKDGNTIGDGSPEARDRSMTVEINAASTKYDGINFTFLDCPGSIEFAQETNNALIGAGAAIVVCEPDPARVLTLAPLLKFLDDWEIPHIVFINKMDRVCRDETHCKSNFGEVLEALKTVSNRPIVPHQYPIAKNNQLIGFIDLVTEQAYHYHPGAPSDPVTIPESLKVEEQAAREQMLEELANFDDNLLEELVENIEPPTEEIVADIKMELSADLIVPVFVGVAEKDSGVRSLLDALVRETPVPKETAKRRGLKSNSETPIAQVLKTYYTPQGGKLSLVRVWQGEIIDGMILNGVRIGGIYRLMGQQTESLELAKTGEIVALSRMEGIHTGDTLTIDADGKTKLPRVILLPPVFAMAIAPENRKDEVKMSSALTKLLEEDPALIWEQHGDTHEVIFWGQGEIHLQVSLERLHRKYNVSMKTYLPRVPYKETIRKKTTSHGRYKHQSGGHGQFGDVYLDIQPLPRGSGFNFSETVVGGVVPKQYISGVETGVREYLQQGPLGFPVVDVAVTLTNGSHHSVDSSEQAFKQAARVAMQQGMSDCQPVLLEPIALVDIFAPNEFTSKVLQLISIRRGQILGYESMTDWERWDKTSAYLALSEMQDLIVELRSQTMGVGSFNWQFDHLQEVPNKLAEKVLIKNGNGNGRGHG</sequence>
<dbReference type="InterPro" id="IPR020568">
    <property type="entry name" value="Ribosomal_Su5_D2-typ_SF"/>
</dbReference>
<dbReference type="Gene3D" id="3.30.70.870">
    <property type="entry name" value="Elongation Factor G (Translational Gtpase), domain 3"/>
    <property type="match status" value="1"/>
</dbReference>
<dbReference type="CDD" id="cd03713">
    <property type="entry name" value="EFG_mtEFG_C"/>
    <property type="match status" value="1"/>
</dbReference>
<dbReference type="SMART" id="SM00889">
    <property type="entry name" value="EFG_IV"/>
    <property type="match status" value="1"/>
</dbReference>
<dbReference type="SMART" id="SM00838">
    <property type="entry name" value="EFG_C"/>
    <property type="match status" value="1"/>
</dbReference>
<evidence type="ECO:0000256" key="2">
    <source>
        <dbReference type="ARBA" id="ARBA00023134"/>
    </source>
</evidence>
<name>Q110X0_TRIEI</name>
<dbReference type="InterPro" id="IPR000640">
    <property type="entry name" value="EFG_V-like"/>
</dbReference>
<dbReference type="OrthoDB" id="9804431at2"/>
<proteinExistence type="predicted"/>
<dbReference type="InterPro" id="IPR041095">
    <property type="entry name" value="EFG_II"/>
</dbReference>
<gene>
    <name evidence="4" type="ordered locus">Tery_2771</name>
</gene>
<dbReference type="SUPFAM" id="SSF52540">
    <property type="entry name" value="P-loop containing nucleoside triphosphate hydrolases"/>
    <property type="match status" value="1"/>
</dbReference>
<dbReference type="EMBL" id="CP000393">
    <property type="protein sequence ID" value="ABG51954.1"/>
    <property type="molecule type" value="Genomic_DNA"/>
</dbReference>
<dbReference type="SUPFAM" id="SSF50447">
    <property type="entry name" value="Translation proteins"/>
    <property type="match status" value="1"/>
</dbReference>
<dbReference type="PANTHER" id="PTHR43261:SF7">
    <property type="entry name" value="ELONGATION FACTOR G-LIKE PROTEIN"/>
    <property type="match status" value="1"/>
</dbReference>
<dbReference type="Gene3D" id="3.30.70.240">
    <property type="match status" value="1"/>
</dbReference>
<dbReference type="Pfam" id="PF22042">
    <property type="entry name" value="EF-G_D2"/>
    <property type="match status" value="1"/>
</dbReference>
<dbReference type="eggNOG" id="COG0480">
    <property type="taxonomic scope" value="Bacteria"/>
</dbReference>
<dbReference type="InterPro" id="IPR047872">
    <property type="entry name" value="EFG_IV"/>
</dbReference>
<dbReference type="InterPro" id="IPR005517">
    <property type="entry name" value="Transl_elong_EFG/EF2_IV"/>
</dbReference>
<dbReference type="PANTHER" id="PTHR43261">
    <property type="entry name" value="TRANSLATION ELONGATION FACTOR G-RELATED"/>
    <property type="match status" value="1"/>
</dbReference>
<dbReference type="GO" id="GO:0032790">
    <property type="term" value="P:ribosome disassembly"/>
    <property type="evidence" value="ECO:0007669"/>
    <property type="project" value="TreeGrafter"/>
</dbReference>
<dbReference type="KEGG" id="ter:Tery_2771"/>
<dbReference type="NCBIfam" id="NF009891">
    <property type="entry name" value="PRK13351.1-1"/>
    <property type="match status" value="1"/>
</dbReference>
<dbReference type="InterPro" id="IPR035647">
    <property type="entry name" value="EFG_III/V"/>
</dbReference>
<dbReference type="PRINTS" id="PR00315">
    <property type="entry name" value="ELONGATNFCT"/>
</dbReference>
<dbReference type="InterPro" id="IPR009000">
    <property type="entry name" value="Transl_B-barrel_sf"/>
</dbReference>
<dbReference type="CDD" id="cd04170">
    <property type="entry name" value="EF-G_bact"/>
    <property type="match status" value="1"/>
</dbReference>
<keyword evidence="1" id="KW-0547">Nucleotide-binding</keyword>
<dbReference type="CDD" id="cd01342">
    <property type="entry name" value="Translation_Factor_II_like"/>
    <property type="match status" value="1"/>
</dbReference>
<dbReference type="Pfam" id="PF00009">
    <property type="entry name" value="GTP_EFTU"/>
    <property type="match status" value="1"/>
</dbReference>
<dbReference type="Pfam" id="PF00679">
    <property type="entry name" value="EFG_C"/>
    <property type="match status" value="1"/>
</dbReference>
<feature type="domain" description="Tr-type G" evidence="3">
    <location>
        <begin position="7"/>
        <end position="286"/>
    </location>
</feature>
<evidence type="ECO:0000259" key="3">
    <source>
        <dbReference type="PROSITE" id="PS51722"/>
    </source>
</evidence>
<dbReference type="Pfam" id="PF14492">
    <property type="entry name" value="EFG_III"/>
    <property type="match status" value="1"/>
</dbReference>
<evidence type="ECO:0000256" key="1">
    <source>
        <dbReference type="ARBA" id="ARBA00022741"/>
    </source>
</evidence>
<dbReference type="CDD" id="cd01434">
    <property type="entry name" value="EFG_mtEFG1_IV"/>
    <property type="match status" value="1"/>
</dbReference>
<dbReference type="InterPro" id="IPR014721">
    <property type="entry name" value="Ribsml_uS5_D2-typ_fold_subgr"/>
</dbReference>
<dbReference type="InterPro" id="IPR000795">
    <property type="entry name" value="T_Tr_GTP-bd_dom"/>
</dbReference>
<reference evidence="4" key="1">
    <citation type="submission" date="2006-06" db="EMBL/GenBank/DDBJ databases">
        <title>Complete sequence of Trichodesmium erythraeum IMS101.</title>
        <authorList>
            <consortium name="US DOE Joint Genome Institute"/>
            <person name="Copeland A."/>
            <person name="Lucas S."/>
            <person name="Lapidus A."/>
            <person name="Barry K."/>
            <person name="Detter J.C."/>
            <person name="Glavina del Rio T."/>
            <person name="Hammon N."/>
            <person name="Israni S."/>
            <person name="Dalin E."/>
            <person name="Tice H."/>
            <person name="Pitluck S."/>
            <person name="Kiss H."/>
            <person name="Munk A.C."/>
            <person name="Brettin T."/>
            <person name="Bruce D."/>
            <person name="Han C."/>
            <person name="Tapia R."/>
            <person name="Gilna P."/>
            <person name="Schmutz J."/>
            <person name="Larimer F."/>
            <person name="Land M."/>
            <person name="Hauser L."/>
            <person name="Kyrpides N."/>
            <person name="Kim E."/>
            <person name="Richardson P."/>
        </authorList>
    </citation>
    <scope>NUCLEOTIDE SEQUENCE [LARGE SCALE GENOMIC DNA]</scope>
    <source>
        <strain evidence="4">IMS101</strain>
    </source>
</reference>
<dbReference type="GO" id="GO:0003924">
    <property type="term" value="F:GTPase activity"/>
    <property type="evidence" value="ECO:0007669"/>
    <property type="project" value="InterPro"/>
</dbReference>
<dbReference type="Gene3D" id="2.40.30.10">
    <property type="entry name" value="Translation factors"/>
    <property type="match status" value="1"/>
</dbReference>
<dbReference type="NCBIfam" id="NF009379">
    <property type="entry name" value="PRK12740.1-3"/>
    <property type="match status" value="1"/>
</dbReference>
<accession>Q110X0</accession>
<evidence type="ECO:0000313" key="4">
    <source>
        <dbReference type="EMBL" id="ABG51954.1"/>
    </source>
</evidence>
<protein>
    <submittedName>
        <fullName evidence="4">Small GTP-binding protein</fullName>
    </submittedName>
</protein>
<organism evidence="4">
    <name type="scientific">Trichodesmium erythraeum (strain IMS101)</name>
    <dbReference type="NCBI Taxonomy" id="203124"/>
    <lineage>
        <taxon>Bacteria</taxon>
        <taxon>Bacillati</taxon>
        <taxon>Cyanobacteriota</taxon>
        <taxon>Cyanophyceae</taxon>
        <taxon>Oscillatoriophycideae</taxon>
        <taxon>Oscillatoriales</taxon>
        <taxon>Microcoleaceae</taxon>
        <taxon>Trichodesmium</taxon>
    </lineage>
</organism>
<dbReference type="Gene3D" id="3.40.50.300">
    <property type="entry name" value="P-loop containing nucleotide triphosphate hydrolases"/>
    <property type="match status" value="1"/>
</dbReference>
<dbReference type="SUPFAM" id="SSF54980">
    <property type="entry name" value="EF-G C-terminal domain-like"/>
    <property type="match status" value="2"/>
</dbReference>